<keyword evidence="6" id="KW-0547">Nucleotide-binding</keyword>
<dbReference type="Gene3D" id="3.30.70.560">
    <property type="entry name" value="7,8-Dihydro-6-hydroxymethylpterin-pyrophosphokinase HPPK"/>
    <property type="match status" value="1"/>
</dbReference>
<evidence type="ECO:0000259" key="13">
    <source>
        <dbReference type="Pfam" id="PF01288"/>
    </source>
</evidence>
<evidence type="ECO:0000256" key="2">
    <source>
        <dbReference type="ARBA" id="ARBA00005810"/>
    </source>
</evidence>
<comment type="similarity">
    <text evidence="2">Belongs to the HPPK family.</text>
</comment>
<gene>
    <name evidence="14" type="primary">folK</name>
    <name evidence="14" type="ORF">WCY31_05055</name>
</gene>
<keyword evidence="8" id="KW-0067">ATP-binding</keyword>
<dbReference type="Proteomes" id="UP001447842">
    <property type="component" value="Chromosome"/>
</dbReference>
<dbReference type="EC" id="2.7.6.3" evidence="3"/>
<accession>A0ABZ3HC25</accession>
<comment type="function">
    <text evidence="10">Catalyzes the transfer of pyrophosphate from adenosine triphosphate (ATP) to 6-hydroxymethyl-7,8-dihydropterin, an enzymatic step in folate biosynthesis pathway.</text>
</comment>
<keyword evidence="7" id="KW-0418">Kinase</keyword>
<evidence type="ECO:0000256" key="1">
    <source>
        <dbReference type="ARBA" id="ARBA00005051"/>
    </source>
</evidence>
<proteinExistence type="inferred from homology"/>
<keyword evidence="15" id="KW-1185">Reference proteome</keyword>
<sequence length="163" mass="18750">MIERRLSSGLVLIRTGQFPGLFPGRGLPHRAVVGIGGNLGDVVRRFERLLVHLRRDPLLNVLSASALLQNPPFGYADQPDFINGVLLIETTLPPRALMRHLLRIERRFRRVRTFANAPRTLDLDLLFYDRRQLDYPDLTVPHPHWRERESVVIPLSLLPGRTR</sequence>
<evidence type="ECO:0000256" key="3">
    <source>
        <dbReference type="ARBA" id="ARBA00013253"/>
    </source>
</evidence>
<protein>
    <recommendedName>
        <fullName evidence="4">2-amino-4-hydroxy-6-hydroxymethyldihydropteridine pyrophosphokinase</fullName>
        <ecNumber evidence="3">2.7.6.3</ecNumber>
    </recommendedName>
    <alternativeName>
        <fullName evidence="11">6-hydroxymethyl-7,8-dihydropterin pyrophosphokinase</fullName>
    </alternativeName>
    <alternativeName>
        <fullName evidence="12">7,8-dihydro-6-hydroxymethylpterin-pyrophosphokinase</fullName>
    </alternativeName>
</protein>
<dbReference type="SUPFAM" id="SSF55083">
    <property type="entry name" value="6-hydroxymethyl-7,8-dihydropterin pyrophosphokinase, HPPK"/>
    <property type="match status" value="1"/>
</dbReference>
<evidence type="ECO:0000256" key="9">
    <source>
        <dbReference type="ARBA" id="ARBA00022909"/>
    </source>
</evidence>
<dbReference type="RefSeq" id="WP_345973446.1">
    <property type="nucleotide sequence ID" value="NZ_CP147920.1"/>
</dbReference>
<evidence type="ECO:0000256" key="8">
    <source>
        <dbReference type="ARBA" id="ARBA00022840"/>
    </source>
</evidence>
<evidence type="ECO:0000256" key="4">
    <source>
        <dbReference type="ARBA" id="ARBA00016218"/>
    </source>
</evidence>
<evidence type="ECO:0000256" key="11">
    <source>
        <dbReference type="ARBA" id="ARBA00029766"/>
    </source>
</evidence>
<evidence type="ECO:0000256" key="7">
    <source>
        <dbReference type="ARBA" id="ARBA00022777"/>
    </source>
</evidence>
<keyword evidence="9" id="KW-0289">Folate biosynthesis</keyword>
<evidence type="ECO:0000256" key="6">
    <source>
        <dbReference type="ARBA" id="ARBA00022741"/>
    </source>
</evidence>
<evidence type="ECO:0000256" key="10">
    <source>
        <dbReference type="ARBA" id="ARBA00029409"/>
    </source>
</evidence>
<comment type="pathway">
    <text evidence="1">Cofactor biosynthesis; tetrahydrofolate biosynthesis; 2-amino-4-hydroxy-6-hydroxymethyl-7,8-dihydropteridine diphosphate from 7,8-dihydroneopterin triphosphate: step 4/4.</text>
</comment>
<evidence type="ECO:0000256" key="12">
    <source>
        <dbReference type="ARBA" id="ARBA00033413"/>
    </source>
</evidence>
<evidence type="ECO:0000256" key="5">
    <source>
        <dbReference type="ARBA" id="ARBA00022679"/>
    </source>
</evidence>
<feature type="domain" description="7,8-dihydro-6-hydroxymethylpterin-pyrophosphokinase" evidence="13">
    <location>
        <begin position="32"/>
        <end position="156"/>
    </location>
</feature>
<dbReference type="InterPro" id="IPR000550">
    <property type="entry name" value="Hppk"/>
</dbReference>
<organism evidence="14 15">
    <name type="scientific">Sulfurimonas diazotrophicus</name>
    <dbReference type="NCBI Taxonomy" id="3131939"/>
    <lineage>
        <taxon>Bacteria</taxon>
        <taxon>Pseudomonadati</taxon>
        <taxon>Campylobacterota</taxon>
        <taxon>Epsilonproteobacteria</taxon>
        <taxon>Campylobacterales</taxon>
        <taxon>Sulfurimonadaceae</taxon>
        <taxon>Sulfurimonas</taxon>
    </lineage>
</organism>
<evidence type="ECO:0000313" key="15">
    <source>
        <dbReference type="Proteomes" id="UP001447842"/>
    </source>
</evidence>
<dbReference type="GO" id="GO:0003848">
    <property type="term" value="F:2-amino-4-hydroxy-6-hydroxymethyldihydropteridine diphosphokinase activity"/>
    <property type="evidence" value="ECO:0007669"/>
    <property type="project" value="UniProtKB-EC"/>
</dbReference>
<dbReference type="PANTHER" id="PTHR43071">
    <property type="entry name" value="2-AMINO-4-HYDROXY-6-HYDROXYMETHYLDIHYDROPTERIDINE PYROPHOSPHOKINASE"/>
    <property type="match status" value="1"/>
</dbReference>
<dbReference type="NCBIfam" id="TIGR01498">
    <property type="entry name" value="folK"/>
    <property type="match status" value="1"/>
</dbReference>
<dbReference type="EMBL" id="CP147920">
    <property type="protein sequence ID" value="XAU16076.1"/>
    <property type="molecule type" value="Genomic_DNA"/>
</dbReference>
<dbReference type="Pfam" id="PF01288">
    <property type="entry name" value="HPPK"/>
    <property type="match status" value="1"/>
</dbReference>
<evidence type="ECO:0000313" key="14">
    <source>
        <dbReference type="EMBL" id="XAU16076.1"/>
    </source>
</evidence>
<reference evidence="14 15" key="1">
    <citation type="submission" date="2024-03" db="EMBL/GenBank/DDBJ databases">
        <title>Sulfurimonas sp. HSL3-1.</title>
        <authorList>
            <person name="Wang S."/>
        </authorList>
    </citation>
    <scope>NUCLEOTIDE SEQUENCE [LARGE SCALE GENOMIC DNA]</scope>
    <source>
        <strain evidence="14 15">HSL3-1</strain>
    </source>
</reference>
<keyword evidence="5 14" id="KW-0808">Transferase</keyword>
<dbReference type="CDD" id="cd00483">
    <property type="entry name" value="HPPK"/>
    <property type="match status" value="1"/>
</dbReference>
<dbReference type="InterPro" id="IPR035907">
    <property type="entry name" value="Hppk_sf"/>
</dbReference>
<dbReference type="PANTHER" id="PTHR43071:SF1">
    <property type="entry name" value="2-AMINO-4-HYDROXY-6-HYDROXYMETHYLDIHYDROPTERIDINE PYROPHOSPHOKINASE"/>
    <property type="match status" value="1"/>
</dbReference>
<name>A0ABZ3HC25_9BACT</name>